<evidence type="ECO:0000256" key="6">
    <source>
        <dbReference type="ARBA" id="ARBA00022741"/>
    </source>
</evidence>
<comment type="function">
    <text evidence="2 10 12">Catalyzes the transfer of a dimethylallyl group onto the adenine at position 37 in tRNAs that read codons beginning with uridine, leading to the formation of N6-(dimethylallyl)adenosine (i(6)A).</text>
</comment>
<dbReference type="PANTHER" id="PTHR11088:SF60">
    <property type="entry name" value="TRNA DIMETHYLALLYLTRANSFERASE"/>
    <property type="match status" value="1"/>
</dbReference>
<evidence type="ECO:0000256" key="11">
    <source>
        <dbReference type="RuleBase" id="RU003783"/>
    </source>
</evidence>
<evidence type="ECO:0000256" key="2">
    <source>
        <dbReference type="ARBA" id="ARBA00003213"/>
    </source>
</evidence>
<keyword evidence="4 10" id="KW-0808">Transferase</keyword>
<dbReference type="Gene3D" id="1.10.20.140">
    <property type="match status" value="1"/>
</dbReference>
<feature type="site" description="Interaction with substrate tRNA" evidence="10">
    <location>
        <position position="114"/>
    </location>
</feature>
<evidence type="ECO:0000256" key="10">
    <source>
        <dbReference type="HAMAP-Rule" id="MF_00185"/>
    </source>
</evidence>
<comment type="similarity">
    <text evidence="3 10 13">Belongs to the IPP transferase family.</text>
</comment>
<organism evidence="14 15">
    <name type="scientific">Terrybacteria sp. (strain RIFCSPHIGHO2_01_FULL_58_15)</name>
    <dbReference type="NCBI Taxonomy" id="1802363"/>
    <lineage>
        <taxon>Bacteria</taxon>
        <taxon>Candidatus Terryibacteriota</taxon>
    </lineage>
</organism>
<dbReference type="GO" id="GO:0052381">
    <property type="term" value="F:tRNA dimethylallyltransferase activity"/>
    <property type="evidence" value="ECO:0007669"/>
    <property type="project" value="UniProtKB-UniRule"/>
</dbReference>
<keyword evidence="7 10" id="KW-0067">ATP-binding</keyword>
<proteinExistence type="inferred from homology"/>
<evidence type="ECO:0000256" key="1">
    <source>
        <dbReference type="ARBA" id="ARBA00001946"/>
    </source>
</evidence>
<evidence type="ECO:0000256" key="5">
    <source>
        <dbReference type="ARBA" id="ARBA00022694"/>
    </source>
</evidence>
<comment type="caution">
    <text evidence="14">The sequence shown here is derived from an EMBL/GenBank/DDBJ whole genome shotgun (WGS) entry which is preliminary data.</text>
</comment>
<evidence type="ECO:0000256" key="3">
    <source>
        <dbReference type="ARBA" id="ARBA00005842"/>
    </source>
</evidence>
<dbReference type="Gene3D" id="3.40.50.300">
    <property type="entry name" value="P-loop containing nucleotide triphosphate hydrolases"/>
    <property type="match status" value="1"/>
</dbReference>
<gene>
    <name evidence="10" type="primary">miaA</name>
    <name evidence="14" type="ORF">A2682_00195</name>
</gene>
<keyword evidence="8 10" id="KW-0460">Magnesium</keyword>
<dbReference type="InterPro" id="IPR039657">
    <property type="entry name" value="Dimethylallyltransferase"/>
</dbReference>
<evidence type="ECO:0000256" key="8">
    <source>
        <dbReference type="ARBA" id="ARBA00022842"/>
    </source>
</evidence>
<dbReference type="AlphaFoldDB" id="A0A1G2PIU0"/>
<dbReference type="NCBIfam" id="TIGR00174">
    <property type="entry name" value="miaA"/>
    <property type="match status" value="1"/>
</dbReference>
<dbReference type="Pfam" id="PF01715">
    <property type="entry name" value="IPPT"/>
    <property type="match status" value="1"/>
</dbReference>
<dbReference type="Proteomes" id="UP000178690">
    <property type="component" value="Unassembled WGS sequence"/>
</dbReference>
<evidence type="ECO:0000256" key="4">
    <source>
        <dbReference type="ARBA" id="ARBA00022679"/>
    </source>
</evidence>
<accession>A0A1G2PIU0</accession>
<reference evidence="14 15" key="1">
    <citation type="journal article" date="2016" name="Nat. Commun.">
        <title>Thousands of microbial genomes shed light on interconnected biogeochemical processes in an aquifer system.</title>
        <authorList>
            <person name="Anantharaman K."/>
            <person name="Brown C.T."/>
            <person name="Hug L.A."/>
            <person name="Sharon I."/>
            <person name="Castelle C.J."/>
            <person name="Probst A.J."/>
            <person name="Thomas B.C."/>
            <person name="Singh A."/>
            <person name="Wilkins M.J."/>
            <person name="Karaoz U."/>
            <person name="Brodie E.L."/>
            <person name="Williams K.H."/>
            <person name="Hubbard S.S."/>
            <person name="Banfield J.F."/>
        </authorList>
    </citation>
    <scope>NUCLEOTIDE SEQUENCE [LARGE SCALE GENOMIC DNA]</scope>
    <source>
        <strain evidence="15">RIFCSPHIGHO2_01_FULL_58_15</strain>
    </source>
</reference>
<comment type="subunit">
    <text evidence="10">Monomer.</text>
</comment>
<feature type="binding site" evidence="10">
    <location>
        <begin position="13"/>
        <end position="20"/>
    </location>
    <ligand>
        <name>ATP</name>
        <dbReference type="ChEBI" id="CHEBI:30616"/>
    </ligand>
</feature>
<comment type="catalytic activity">
    <reaction evidence="9 10 11">
        <text>adenosine(37) in tRNA + dimethylallyl diphosphate = N(6)-dimethylallyladenosine(37) in tRNA + diphosphate</text>
        <dbReference type="Rhea" id="RHEA:26482"/>
        <dbReference type="Rhea" id="RHEA-COMP:10162"/>
        <dbReference type="Rhea" id="RHEA-COMP:10375"/>
        <dbReference type="ChEBI" id="CHEBI:33019"/>
        <dbReference type="ChEBI" id="CHEBI:57623"/>
        <dbReference type="ChEBI" id="CHEBI:74411"/>
        <dbReference type="ChEBI" id="CHEBI:74415"/>
        <dbReference type="EC" id="2.5.1.75"/>
    </reaction>
</comment>
<protein>
    <recommendedName>
        <fullName evidence="10">tRNA dimethylallyltransferase</fullName>
        <ecNumber evidence="10">2.5.1.75</ecNumber>
    </recommendedName>
    <alternativeName>
        <fullName evidence="10">Dimethylallyl diphosphate:tRNA dimethylallyltransferase</fullName>
        <shortName evidence="10">DMAPP:tRNA dimethylallyltransferase</shortName>
        <shortName evidence="10">DMATase</shortName>
    </alternativeName>
    <alternativeName>
        <fullName evidence="10">Isopentenyl-diphosphate:tRNA isopentenyltransferase</fullName>
        <shortName evidence="10">IPP transferase</shortName>
        <shortName evidence="10">IPPT</shortName>
        <shortName evidence="10">IPTase</shortName>
    </alternativeName>
</protein>
<comment type="caution">
    <text evidence="10">Lacks conserved residue(s) required for the propagation of feature annotation.</text>
</comment>
<feature type="region of interest" description="Interaction with substrate tRNA" evidence="10">
    <location>
        <begin position="38"/>
        <end position="41"/>
    </location>
</feature>
<dbReference type="SUPFAM" id="SSF52540">
    <property type="entry name" value="P-loop containing nucleoside triphosphate hydrolases"/>
    <property type="match status" value="1"/>
</dbReference>
<keyword evidence="5 10" id="KW-0819">tRNA processing</keyword>
<dbReference type="STRING" id="1802363.A2682_00195"/>
<evidence type="ECO:0000256" key="7">
    <source>
        <dbReference type="ARBA" id="ARBA00022840"/>
    </source>
</evidence>
<feature type="site" description="Interaction with substrate tRNA" evidence="10">
    <location>
        <position position="137"/>
    </location>
</feature>
<name>A0A1G2PIU0_TERXR</name>
<dbReference type="EMBL" id="MHST01000023">
    <property type="protein sequence ID" value="OHA48244.1"/>
    <property type="molecule type" value="Genomic_DNA"/>
</dbReference>
<dbReference type="PANTHER" id="PTHR11088">
    <property type="entry name" value="TRNA DIMETHYLALLYLTRANSFERASE"/>
    <property type="match status" value="1"/>
</dbReference>
<dbReference type="EC" id="2.5.1.75" evidence="10"/>
<dbReference type="HAMAP" id="MF_00185">
    <property type="entry name" value="IPP_trans"/>
    <property type="match status" value="1"/>
</dbReference>
<dbReference type="InterPro" id="IPR027417">
    <property type="entry name" value="P-loop_NTPase"/>
</dbReference>
<evidence type="ECO:0000256" key="13">
    <source>
        <dbReference type="RuleBase" id="RU003785"/>
    </source>
</evidence>
<evidence type="ECO:0000313" key="14">
    <source>
        <dbReference type="EMBL" id="OHA48244.1"/>
    </source>
</evidence>
<evidence type="ECO:0000313" key="15">
    <source>
        <dbReference type="Proteomes" id="UP000178690"/>
    </source>
</evidence>
<feature type="binding site" evidence="10">
    <location>
        <begin position="15"/>
        <end position="20"/>
    </location>
    <ligand>
        <name>substrate</name>
    </ligand>
</feature>
<sequence>MSKALPKVIAVVGPTASGKTKFALLLAKHFRGEIIVADSRQIYRGMDIGTNKSRGVWRTRRGVRSYAVNGIPYHGIDLAEPNETFTVQQWKRFAERAIRDIWKRGKIPILEGGTGLYLSALLDNLTIPRVPPHRKFRESLERRIAAEGLAPLVRELLERDPESAAFLDFHNPRRVVRALEVIEFGGMRLSAQRGKGPKRYEDLRIGITISREDLDRRIRTRAQKQLRAGLEGEVRGLTKKYGWDVPAMSGIGYAEWKPYFAGLERRENVLAKNIARNKRLARNQRKWFRKDPRIRWITSPKSAEHLAAAFLSSREASGSRARKTRGLR</sequence>
<evidence type="ECO:0000256" key="9">
    <source>
        <dbReference type="ARBA" id="ARBA00049563"/>
    </source>
</evidence>
<comment type="cofactor">
    <cofactor evidence="1 10">
        <name>Mg(2+)</name>
        <dbReference type="ChEBI" id="CHEBI:18420"/>
    </cofactor>
</comment>
<dbReference type="InterPro" id="IPR018022">
    <property type="entry name" value="IPT"/>
</dbReference>
<evidence type="ECO:0000256" key="12">
    <source>
        <dbReference type="RuleBase" id="RU003784"/>
    </source>
</evidence>
<dbReference type="GO" id="GO:0006400">
    <property type="term" value="P:tRNA modification"/>
    <property type="evidence" value="ECO:0007669"/>
    <property type="project" value="TreeGrafter"/>
</dbReference>
<keyword evidence="6 10" id="KW-0547">Nucleotide-binding</keyword>
<dbReference type="GO" id="GO:0005524">
    <property type="term" value="F:ATP binding"/>
    <property type="evidence" value="ECO:0007669"/>
    <property type="project" value="UniProtKB-UniRule"/>
</dbReference>